<evidence type="ECO:0000256" key="2">
    <source>
        <dbReference type="ARBA" id="ARBA00007069"/>
    </source>
</evidence>
<evidence type="ECO:0000256" key="5">
    <source>
        <dbReference type="ARBA" id="ARBA00022475"/>
    </source>
</evidence>
<evidence type="ECO:0000256" key="7">
    <source>
        <dbReference type="ARBA" id="ARBA00022989"/>
    </source>
</evidence>
<evidence type="ECO:0000313" key="14">
    <source>
        <dbReference type="Proteomes" id="UP001432180"/>
    </source>
</evidence>
<keyword evidence="4" id="KW-0813">Transport</keyword>
<dbReference type="InterPro" id="IPR035906">
    <property type="entry name" value="MetI-like_sf"/>
</dbReference>
<evidence type="ECO:0000256" key="10">
    <source>
        <dbReference type="SAM" id="Coils"/>
    </source>
</evidence>
<dbReference type="PROSITE" id="PS50928">
    <property type="entry name" value="ABC_TM1"/>
    <property type="match status" value="1"/>
</dbReference>
<comment type="subcellular location">
    <subcellularLocation>
        <location evidence="9">Cell inner membrane</location>
        <topology evidence="9">Multi-pass membrane protein</topology>
    </subcellularLocation>
    <subcellularLocation>
        <location evidence="1">Cell membrane</location>
        <topology evidence="1">Multi-pass membrane protein</topology>
    </subcellularLocation>
</comment>
<keyword evidence="6 9" id="KW-0812">Transmembrane</keyword>
<evidence type="ECO:0000256" key="1">
    <source>
        <dbReference type="ARBA" id="ARBA00004651"/>
    </source>
</evidence>
<feature type="transmembrane region" description="Helical" evidence="9">
    <location>
        <begin position="444"/>
        <end position="468"/>
    </location>
</feature>
<organism evidence="13 14">
    <name type="scientific">Thiorhodovibrio winogradskyi</name>
    <dbReference type="NCBI Taxonomy" id="77007"/>
    <lineage>
        <taxon>Bacteria</taxon>
        <taxon>Pseudomonadati</taxon>
        <taxon>Pseudomonadota</taxon>
        <taxon>Gammaproteobacteria</taxon>
        <taxon>Chromatiales</taxon>
        <taxon>Chromatiaceae</taxon>
        <taxon>Thiorhodovibrio</taxon>
    </lineage>
</organism>
<evidence type="ECO:0000256" key="4">
    <source>
        <dbReference type="ARBA" id="ARBA00022448"/>
    </source>
</evidence>
<protein>
    <recommendedName>
        <fullName evidence="3 9">Phosphate transport system permease protein PstA</fullName>
    </recommendedName>
</protein>
<feature type="region of interest" description="Disordered" evidence="11">
    <location>
        <begin position="1"/>
        <end position="37"/>
    </location>
</feature>
<feature type="transmembrane region" description="Helical" evidence="9">
    <location>
        <begin position="570"/>
        <end position="592"/>
    </location>
</feature>
<feature type="domain" description="ABC transmembrane type-1" evidence="12">
    <location>
        <begin position="357"/>
        <end position="589"/>
    </location>
</feature>
<comment type="similarity">
    <text evidence="2 9">Belongs to the binding-protein-dependent transport system permease family. CysTW subfamily.</text>
</comment>
<dbReference type="Pfam" id="PF00528">
    <property type="entry name" value="BPD_transp_1"/>
    <property type="match status" value="1"/>
</dbReference>
<accession>A0ABZ0SBA2</accession>
<keyword evidence="14" id="KW-1185">Reference proteome</keyword>
<dbReference type="PANTHER" id="PTHR43470:SF6">
    <property type="entry name" value="PHOSPHATE TRANSPORT SYSTEM PERMEASE PROTEIN PSTA"/>
    <property type="match status" value="1"/>
</dbReference>
<feature type="transmembrane region" description="Helical" evidence="9">
    <location>
        <begin position="60"/>
        <end position="84"/>
    </location>
</feature>
<proteinExistence type="inferred from homology"/>
<evidence type="ECO:0000313" key="13">
    <source>
        <dbReference type="EMBL" id="WPL17321.1"/>
    </source>
</evidence>
<name>A0ABZ0SBA2_9GAMM</name>
<dbReference type="SUPFAM" id="SSF161098">
    <property type="entry name" value="MetI-like"/>
    <property type="match status" value="1"/>
</dbReference>
<gene>
    <name evidence="13" type="primary">pstA_1</name>
    <name evidence="13" type="ORF">Thiowin_02324</name>
</gene>
<dbReference type="RefSeq" id="WP_328987838.1">
    <property type="nucleotide sequence ID" value="NZ_CP121472.1"/>
</dbReference>
<evidence type="ECO:0000256" key="3">
    <source>
        <dbReference type="ARBA" id="ARBA00016864"/>
    </source>
</evidence>
<feature type="compositionally biased region" description="Basic and acidic residues" evidence="11">
    <location>
        <begin position="1"/>
        <end position="15"/>
    </location>
</feature>
<feature type="transmembrane region" description="Helical" evidence="9">
    <location>
        <begin position="353"/>
        <end position="382"/>
    </location>
</feature>
<feature type="transmembrane region" description="Helical" evidence="9">
    <location>
        <begin position="402"/>
        <end position="424"/>
    </location>
</feature>
<evidence type="ECO:0000256" key="6">
    <source>
        <dbReference type="ARBA" id="ARBA00022692"/>
    </source>
</evidence>
<keyword evidence="10" id="KW-0175">Coiled coil</keyword>
<dbReference type="Proteomes" id="UP001432180">
    <property type="component" value="Chromosome"/>
</dbReference>
<evidence type="ECO:0000256" key="11">
    <source>
        <dbReference type="SAM" id="MobiDB-lite"/>
    </source>
</evidence>
<keyword evidence="5 9" id="KW-1003">Cell membrane</keyword>
<reference evidence="13 14" key="1">
    <citation type="journal article" date="2023" name="Microorganisms">
        <title>Thiorhodovibrio frisius and Trv. litoralis spp. nov., Two Novel Members from a Clade of Fastidious Purple Sulfur Bacteria That Exhibit Unique Red-Shifted Light-Harvesting Capabilities.</title>
        <authorList>
            <person name="Methner A."/>
            <person name="Kuzyk S.B."/>
            <person name="Petersen J."/>
            <person name="Bauer S."/>
            <person name="Brinkmann H."/>
            <person name="Sichau K."/>
            <person name="Wanner G."/>
            <person name="Wolf J."/>
            <person name="Neumann-Schaal M."/>
            <person name="Henke P."/>
            <person name="Tank M."/>
            <person name="Sproer C."/>
            <person name="Bunk B."/>
            <person name="Overmann J."/>
        </authorList>
    </citation>
    <scope>NUCLEOTIDE SEQUENCE [LARGE SCALE GENOMIC DNA]</scope>
    <source>
        <strain evidence="13 14">DSM 6702</strain>
    </source>
</reference>
<feature type="transmembrane region" description="Helical" evidence="9">
    <location>
        <begin position="489"/>
        <end position="511"/>
    </location>
</feature>
<dbReference type="Gene3D" id="1.10.3720.10">
    <property type="entry name" value="MetI-like"/>
    <property type="match status" value="1"/>
</dbReference>
<evidence type="ECO:0000259" key="12">
    <source>
        <dbReference type="PROSITE" id="PS50928"/>
    </source>
</evidence>
<dbReference type="PANTHER" id="PTHR43470">
    <property type="entry name" value="PHOSPHATE TRANSPORT SYSTEM PERMEASE PROTEIN PSTA-RELATED"/>
    <property type="match status" value="1"/>
</dbReference>
<sequence length="605" mass="66388">MAMMGKDSDVGRGTRGECMLSGAGLEPGPEQARPASRAIARTGRVVRQDTADLTAIGEPFLWGLGGALAMGILLIASFLFLIFYNGAVTFWPQPIAVVSLTDGSQLAGEPTRDAVYSPQAGVLKGLPEAVRTGIEENGGLAHRVLYRIGNYDLYHEDFRWVSDFEIDSISYPKSMYLFERQEWGRFVGEIAALNLDGEVIAGETLSFDQAEKAQRLARERFAEIRHIERHAIGKINHQMESERLRLRRVELSAGRDSADYARVAAEVEVKLAELQLAYQALADRAREIRERDLRDTLTLREIGGREKTLALSQIVRFYPANALDLGDKLDIYLSRWGEFLTAEPREANTEGGILPAIFGTVAMTLLMVVFTAPLGVITALYLREYAKQGRLVSMVRISVNNLAGVPSIVYGVFGLGFFAYTMGVSIDQLFFPERLPNPTFGTGGILWASLTLALLTVPVVIVASEEALAAVPRSMREGSLACGASNWQTIWYVVLPRALPGVITGLILAMARGAGEVAPLMLVGVVKLAPELPIDGVFPYIHLERSFMHLGFHIFDVGFQSRNSEAGKPMVFVTTMLLLFLIVAMNAGAIYLRSRLRRKFADGGL</sequence>
<dbReference type="InterPro" id="IPR005672">
    <property type="entry name" value="Phosphate_PstA"/>
</dbReference>
<feature type="coiled-coil region" evidence="10">
    <location>
        <begin position="264"/>
        <end position="291"/>
    </location>
</feature>
<evidence type="ECO:0000256" key="9">
    <source>
        <dbReference type="RuleBase" id="RU363043"/>
    </source>
</evidence>
<keyword evidence="7 9" id="KW-1133">Transmembrane helix</keyword>
<dbReference type="CDD" id="cd06261">
    <property type="entry name" value="TM_PBP2"/>
    <property type="match status" value="1"/>
</dbReference>
<dbReference type="EMBL" id="CP121472">
    <property type="protein sequence ID" value="WPL17321.1"/>
    <property type="molecule type" value="Genomic_DNA"/>
</dbReference>
<evidence type="ECO:0000256" key="8">
    <source>
        <dbReference type="ARBA" id="ARBA00023136"/>
    </source>
</evidence>
<dbReference type="InterPro" id="IPR000515">
    <property type="entry name" value="MetI-like"/>
</dbReference>
<keyword evidence="8 9" id="KW-0472">Membrane</keyword>
<dbReference type="NCBIfam" id="TIGR00974">
    <property type="entry name" value="3a0107s02c"/>
    <property type="match status" value="1"/>
</dbReference>